<evidence type="ECO:0000256" key="3">
    <source>
        <dbReference type="SAM" id="MobiDB-lite"/>
    </source>
</evidence>
<feature type="compositionally biased region" description="Polar residues" evidence="3">
    <location>
        <begin position="256"/>
        <end position="266"/>
    </location>
</feature>
<evidence type="ECO:0000313" key="5">
    <source>
        <dbReference type="Proteomes" id="UP000054007"/>
    </source>
</evidence>
<organism evidence="4 5">
    <name type="scientific">Cylindrobasidium torrendii FP15055 ss-10</name>
    <dbReference type="NCBI Taxonomy" id="1314674"/>
    <lineage>
        <taxon>Eukaryota</taxon>
        <taxon>Fungi</taxon>
        <taxon>Dikarya</taxon>
        <taxon>Basidiomycota</taxon>
        <taxon>Agaricomycotina</taxon>
        <taxon>Agaricomycetes</taxon>
        <taxon>Agaricomycetidae</taxon>
        <taxon>Agaricales</taxon>
        <taxon>Marasmiineae</taxon>
        <taxon>Physalacriaceae</taxon>
        <taxon>Cylindrobasidium</taxon>
    </lineage>
</organism>
<keyword evidence="2" id="KW-0175">Coiled coil</keyword>
<dbReference type="GO" id="GO:0003677">
    <property type="term" value="F:DNA binding"/>
    <property type="evidence" value="ECO:0007669"/>
    <property type="project" value="TreeGrafter"/>
</dbReference>
<dbReference type="STRING" id="1314674.A0A0D7BDV7"/>
<gene>
    <name evidence="4" type="ORF">CYLTODRAFT_421355</name>
</gene>
<evidence type="ECO:0000313" key="4">
    <source>
        <dbReference type="EMBL" id="KIY68702.1"/>
    </source>
</evidence>
<feature type="compositionally biased region" description="Basic and acidic residues" evidence="3">
    <location>
        <begin position="27"/>
        <end position="97"/>
    </location>
</feature>
<dbReference type="SMART" id="SM00784">
    <property type="entry name" value="SPT2"/>
    <property type="match status" value="1"/>
</dbReference>
<dbReference type="EMBL" id="KN880497">
    <property type="protein sequence ID" value="KIY68702.1"/>
    <property type="molecule type" value="Genomic_DNA"/>
</dbReference>
<accession>A0A0D7BDV7</accession>
<comment type="similarity">
    <text evidence="1">Belongs to the SPT2 family.</text>
</comment>
<evidence type="ECO:0008006" key="6">
    <source>
        <dbReference type="Google" id="ProtNLM"/>
    </source>
</evidence>
<keyword evidence="5" id="KW-1185">Reference proteome</keyword>
<dbReference type="OrthoDB" id="6259853at2759"/>
<dbReference type="AlphaFoldDB" id="A0A0D7BDV7"/>
<feature type="region of interest" description="Disordered" evidence="3">
    <location>
        <begin position="1"/>
        <end position="195"/>
    </location>
</feature>
<reference evidence="4 5" key="1">
    <citation type="journal article" date="2015" name="Fungal Genet. Biol.">
        <title>Evolution of novel wood decay mechanisms in Agaricales revealed by the genome sequences of Fistulina hepatica and Cylindrobasidium torrendii.</title>
        <authorList>
            <person name="Floudas D."/>
            <person name="Held B.W."/>
            <person name="Riley R."/>
            <person name="Nagy L.G."/>
            <person name="Koehler G."/>
            <person name="Ransdell A.S."/>
            <person name="Younus H."/>
            <person name="Chow J."/>
            <person name="Chiniquy J."/>
            <person name="Lipzen A."/>
            <person name="Tritt A."/>
            <person name="Sun H."/>
            <person name="Haridas S."/>
            <person name="LaButti K."/>
            <person name="Ohm R.A."/>
            <person name="Kues U."/>
            <person name="Blanchette R.A."/>
            <person name="Grigoriev I.V."/>
            <person name="Minto R.E."/>
            <person name="Hibbett D.S."/>
        </authorList>
    </citation>
    <scope>NUCLEOTIDE SEQUENCE [LARGE SCALE GENOMIC DNA]</scope>
    <source>
        <strain evidence="4 5">FP15055 ss-10</strain>
    </source>
</reference>
<dbReference type="GO" id="GO:0006334">
    <property type="term" value="P:nucleosome assembly"/>
    <property type="evidence" value="ECO:0007669"/>
    <property type="project" value="TreeGrafter"/>
</dbReference>
<feature type="compositionally biased region" description="Polar residues" evidence="3">
    <location>
        <begin position="171"/>
        <end position="186"/>
    </location>
</feature>
<dbReference type="Pfam" id="PF08243">
    <property type="entry name" value="SPT2"/>
    <property type="match status" value="1"/>
</dbReference>
<protein>
    <recommendedName>
        <fullName evidence="6">SPT2-domain-containing protein</fullName>
    </recommendedName>
</protein>
<feature type="region of interest" description="Disordered" evidence="3">
    <location>
        <begin position="214"/>
        <end position="295"/>
    </location>
</feature>
<dbReference type="GO" id="GO:0042393">
    <property type="term" value="F:histone binding"/>
    <property type="evidence" value="ECO:0007669"/>
    <property type="project" value="TreeGrafter"/>
</dbReference>
<feature type="compositionally biased region" description="Basic and acidic residues" evidence="3">
    <location>
        <begin position="131"/>
        <end position="142"/>
    </location>
</feature>
<sequence>MATSFEAMMSIARERAQASQAQVEATIRQKEYKDRERRAKQEENERKEREMEAKLRQRHFENQKKEEERKRKEEKQRVEAEAARQRREAQIREEILHGKKSAPRASGGTRTAGVKRSRSLDADSGPANFLTREEKRARKESAFFDTPSSKAATKTTQRPRAKLPGGALNQVGGTASSSAVKGNTRQRLMKAPNTLVKLNQVKRDTRTIDEIVTDLAHRKGGGAQSNGNTDFFGNPKPKNASQSSNANARGAGSSSTMASKPKQSGASARPIAKPSRRDSRSQSPPRRRADYGDDIGHENITDLVRGLYGRRASYNPDINVYSDDEDMEADFLDVHAEEERSARIAREEDARALAEEKRHEEEKRRKKMAGKR</sequence>
<feature type="compositionally biased region" description="Basic and acidic residues" evidence="3">
    <location>
        <begin position="339"/>
        <end position="363"/>
    </location>
</feature>
<feature type="region of interest" description="Disordered" evidence="3">
    <location>
        <begin position="339"/>
        <end position="372"/>
    </location>
</feature>
<dbReference type="PANTHER" id="PTHR22691:SF8">
    <property type="entry name" value="PROTEIN SPT2 HOMOLOG"/>
    <property type="match status" value="1"/>
</dbReference>
<proteinExistence type="inferred from homology"/>
<dbReference type="GO" id="GO:0005730">
    <property type="term" value="C:nucleolus"/>
    <property type="evidence" value="ECO:0007669"/>
    <property type="project" value="TreeGrafter"/>
</dbReference>
<feature type="compositionally biased region" description="Low complexity" evidence="3">
    <location>
        <begin position="239"/>
        <end position="255"/>
    </location>
</feature>
<feature type="compositionally biased region" description="Polar residues" evidence="3">
    <location>
        <begin position="146"/>
        <end position="158"/>
    </location>
</feature>
<name>A0A0D7BDV7_9AGAR</name>
<dbReference type="InterPro" id="IPR013256">
    <property type="entry name" value="Chromatin_SPT2"/>
</dbReference>
<dbReference type="GO" id="GO:0006360">
    <property type="term" value="P:transcription by RNA polymerase I"/>
    <property type="evidence" value="ECO:0007669"/>
    <property type="project" value="TreeGrafter"/>
</dbReference>
<dbReference type="PANTHER" id="PTHR22691">
    <property type="entry name" value="YEAST SPT2-RELATED"/>
    <property type="match status" value="1"/>
</dbReference>
<evidence type="ECO:0000256" key="1">
    <source>
        <dbReference type="ARBA" id="ARBA00006461"/>
    </source>
</evidence>
<dbReference type="Proteomes" id="UP000054007">
    <property type="component" value="Unassembled WGS sequence"/>
</dbReference>
<evidence type="ECO:0000256" key="2">
    <source>
        <dbReference type="ARBA" id="ARBA00023054"/>
    </source>
</evidence>